<accession>A0AAJ7UG34</accession>
<keyword evidence="5 9" id="KW-0472">Membrane</keyword>
<keyword evidence="7" id="KW-0325">Glycoprotein</keyword>
<dbReference type="KEGG" id="pmrn:116957539"/>
<evidence type="ECO:0000256" key="6">
    <source>
        <dbReference type="ARBA" id="ARBA00023157"/>
    </source>
</evidence>
<gene>
    <name evidence="12" type="primary">LOC116957539</name>
</gene>
<dbReference type="Pfam" id="PF07686">
    <property type="entry name" value="V-set"/>
    <property type="match status" value="1"/>
</dbReference>
<evidence type="ECO:0000256" key="3">
    <source>
        <dbReference type="ARBA" id="ARBA00022729"/>
    </source>
</evidence>
<dbReference type="SUPFAM" id="SSF48726">
    <property type="entry name" value="Immunoglobulin"/>
    <property type="match status" value="1"/>
</dbReference>
<dbReference type="RefSeq" id="XP_032835647.1">
    <property type="nucleotide sequence ID" value="XM_032979756.1"/>
</dbReference>
<name>A0AAJ7UG34_PETMA</name>
<dbReference type="InterPro" id="IPR013783">
    <property type="entry name" value="Ig-like_fold"/>
</dbReference>
<dbReference type="SMART" id="SM00409">
    <property type="entry name" value="IG"/>
    <property type="match status" value="1"/>
</dbReference>
<sequence>MNHSLLCSSGDGGTMKWLLVTAAFISLLPVMSAVKLQLSLPESVDVTEGESVTLPCSFSPPSTVSSDLYITWVTMPTRYIIYDSLLGNLWLGRAEFAGDKEKGDCSLRLLNVTRTLSPVFKCDVLCTSCGTNDWKVEREVKLNVTAAAARSRGETSPTPRVHFRWDTVVTVVIVVAGVILASAAVIFFIKMHPWSSWSSPRSHSGDGQADVDGGVEKNGHPLMMVNVKENGHPLMMVNVKEIGHPLMMVNVKENGHPLMEVNVKDNGHPLTMVNVKENGHPLMMVNVKENGHPLMVNVKENGHPLMMVNVKENGHPLMMVNVKENGHPLMMVNVKENGHPLMEVNVKENGHPLMMVNVKENGHPLMVNEHKGDNGDKGTDTV</sequence>
<evidence type="ECO:0000256" key="8">
    <source>
        <dbReference type="ARBA" id="ARBA00023319"/>
    </source>
</evidence>
<dbReference type="AlphaFoldDB" id="A0AAJ7UG34"/>
<keyword evidence="6" id="KW-1015">Disulfide bond</keyword>
<evidence type="ECO:0000259" key="10">
    <source>
        <dbReference type="PROSITE" id="PS50835"/>
    </source>
</evidence>
<dbReference type="InterPro" id="IPR000920">
    <property type="entry name" value="Myelin_P0-rel"/>
</dbReference>
<comment type="subcellular location">
    <subcellularLocation>
        <location evidence="1">Membrane</location>
        <topology evidence="1">Single-pass type I membrane protein</topology>
    </subcellularLocation>
</comment>
<protein>
    <submittedName>
        <fullName evidence="12">Uncharacterized protein LOC116957539 isoform X1</fullName>
    </submittedName>
</protein>
<dbReference type="InterPro" id="IPR003599">
    <property type="entry name" value="Ig_sub"/>
</dbReference>
<dbReference type="InterPro" id="IPR007110">
    <property type="entry name" value="Ig-like_dom"/>
</dbReference>
<keyword evidence="4 9" id="KW-1133">Transmembrane helix</keyword>
<evidence type="ECO:0000256" key="9">
    <source>
        <dbReference type="SAM" id="Phobius"/>
    </source>
</evidence>
<evidence type="ECO:0000313" key="12">
    <source>
        <dbReference type="RefSeq" id="XP_032835647.1"/>
    </source>
</evidence>
<evidence type="ECO:0000256" key="2">
    <source>
        <dbReference type="ARBA" id="ARBA00022692"/>
    </source>
</evidence>
<reference evidence="12" key="1">
    <citation type="submission" date="2025-08" db="UniProtKB">
        <authorList>
            <consortium name="RefSeq"/>
        </authorList>
    </citation>
    <scope>IDENTIFICATION</scope>
    <source>
        <tissue evidence="12">Sperm</tissue>
    </source>
</reference>
<dbReference type="InterPro" id="IPR036179">
    <property type="entry name" value="Ig-like_dom_sf"/>
</dbReference>
<dbReference type="PANTHER" id="PTHR13869:SF24">
    <property type="entry name" value="BASEMENT MEMBRANE-SPECIFIC HEPARAN SULFATE PROTEOGLYCAN CORE PROTEIN-LIKE"/>
    <property type="match status" value="1"/>
</dbReference>
<dbReference type="InterPro" id="IPR013106">
    <property type="entry name" value="Ig_V-set"/>
</dbReference>
<keyword evidence="3" id="KW-0732">Signal</keyword>
<feature type="transmembrane region" description="Helical" evidence="9">
    <location>
        <begin position="168"/>
        <end position="189"/>
    </location>
</feature>
<dbReference type="Gene3D" id="2.60.40.10">
    <property type="entry name" value="Immunoglobulins"/>
    <property type="match status" value="1"/>
</dbReference>
<proteinExistence type="predicted"/>
<evidence type="ECO:0000256" key="5">
    <source>
        <dbReference type="ARBA" id="ARBA00023136"/>
    </source>
</evidence>
<organism evidence="11 12">
    <name type="scientific">Petromyzon marinus</name>
    <name type="common">Sea lamprey</name>
    <dbReference type="NCBI Taxonomy" id="7757"/>
    <lineage>
        <taxon>Eukaryota</taxon>
        <taxon>Metazoa</taxon>
        <taxon>Chordata</taxon>
        <taxon>Craniata</taxon>
        <taxon>Vertebrata</taxon>
        <taxon>Cyclostomata</taxon>
        <taxon>Hyperoartia</taxon>
        <taxon>Petromyzontiformes</taxon>
        <taxon>Petromyzontidae</taxon>
        <taxon>Petromyzon</taxon>
    </lineage>
</organism>
<dbReference type="PANTHER" id="PTHR13869">
    <property type="entry name" value="MYELIN P0 RELATED"/>
    <property type="match status" value="1"/>
</dbReference>
<keyword evidence="8" id="KW-0393">Immunoglobulin domain</keyword>
<evidence type="ECO:0000256" key="4">
    <source>
        <dbReference type="ARBA" id="ARBA00022989"/>
    </source>
</evidence>
<keyword evidence="2 9" id="KW-0812">Transmembrane</keyword>
<evidence type="ECO:0000313" key="11">
    <source>
        <dbReference type="Proteomes" id="UP001318040"/>
    </source>
</evidence>
<dbReference type="GO" id="GO:0016020">
    <property type="term" value="C:membrane"/>
    <property type="evidence" value="ECO:0007669"/>
    <property type="project" value="UniProtKB-SubCell"/>
</dbReference>
<dbReference type="Proteomes" id="UP001318040">
    <property type="component" value="Chromosome 76"/>
</dbReference>
<evidence type="ECO:0000256" key="7">
    <source>
        <dbReference type="ARBA" id="ARBA00023180"/>
    </source>
</evidence>
<dbReference type="PROSITE" id="PS50835">
    <property type="entry name" value="IG_LIKE"/>
    <property type="match status" value="1"/>
</dbReference>
<feature type="domain" description="Ig-like" evidence="10">
    <location>
        <begin position="29"/>
        <end position="124"/>
    </location>
</feature>
<keyword evidence="11" id="KW-1185">Reference proteome</keyword>
<evidence type="ECO:0000256" key="1">
    <source>
        <dbReference type="ARBA" id="ARBA00004479"/>
    </source>
</evidence>